<protein>
    <submittedName>
        <fullName evidence="1">Uncharacterized protein</fullName>
    </submittedName>
</protein>
<dbReference type="AlphaFoldDB" id="A0A9X2F902"/>
<reference evidence="1" key="1">
    <citation type="submission" date="2022-06" db="EMBL/GenBank/DDBJ databases">
        <title>Solitalea sp. MAHUQ-68 isolated from rhizospheric soil.</title>
        <authorList>
            <person name="Huq M.A."/>
        </authorList>
    </citation>
    <scope>NUCLEOTIDE SEQUENCE</scope>
    <source>
        <strain evidence="1">MAHUQ-68</strain>
    </source>
</reference>
<name>A0A9X2F902_9SPHI</name>
<organism evidence="1 2">
    <name type="scientific">Solitalea agri</name>
    <dbReference type="NCBI Taxonomy" id="2953739"/>
    <lineage>
        <taxon>Bacteria</taxon>
        <taxon>Pseudomonadati</taxon>
        <taxon>Bacteroidota</taxon>
        <taxon>Sphingobacteriia</taxon>
        <taxon>Sphingobacteriales</taxon>
        <taxon>Sphingobacteriaceae</taxon>
        <taxon>Solitalea</taxon>
    </lineage>
</organism>
<keyword evidence="2" id="KW-1185">Reference proteome</keyword>
<comment type="caution">
    <text evidence="1">The sequence shown here is derived from an EMBL/GenBank/DDBJ whole genome shotgun (WGS) entry which is preliminary data.</text>
</comment>
<sequence length="49" mass="5727">MGHRTPTVQGVFNHLKLGDKQINQLLGTIQEFRDGDEKWSREGGWEFRN</sequence>
<proteinExistence type="predicted"/>
<accession>A0A9X2F902</accession>
<gene>
    <name evidence="1" type="ORF">NF867_16965</name>
</gene>
<evidence type="ECO:0000313" key="2">
    <source>
        <dbReference type="Proteomes" id="UP001155182"/>
    </source>
</evidence>
<dbReference type="Proteomes" id="UP001155182">
    <property type="component" value="Unassembled WGS sequence"/>
</dbReference>
<evidence type="ECO:0000313" key="1">
    <source>
        <dbReference type="EMBL" id="MCO4294556.1"/>
    </source>
</evidence>
<dbReference type="EMBL" id="JAMWYS010000058">
    <property type="protein sequence ID" value="MCO4294556.1"/>
    <property type="molecule type" value="Genomic_DNA"/>
</dbReference>